<evidence type="ECO:0000256" key="1">
    <source>
        <dbReference type="ARBA" id="ARBA00022448"/>
    </source>
</evidence>
<evidence type="ECO:0000256" key="3">
    <source>
        <dbReference type="ARBA" id="ARBA00022840"/>
    </source>
</evidence>
<dbReference type="InterPro" id="IPR003439">
    <property type="entry name" value="ABC_transporter-like_ATP-bd"/>
</dbReference>
<dbReference type="SMART" id="SM00382">
    <property type="entry name" value="AAA"/>
    <property type="match status" value="1"/>
</dbReference>
<keyword evidence="1" id="KW-0813">Transport</keyword>
<protein>
    <submittedName>
        <fullName evidence="5">ABC-2 type transport system ATP-binding protein</fullName>
    </submittedName>
</protein>
<name>A0A841L795_9SPHN</name>
<evidence type="ECO:0000313" key="6">
    <source>
        <dbReference type="Proteomes" id="UP000538147"/>
    </source>
</evidence>
<keyword evidence="3 5" id="KW-0067">ATP-binding</keyword>
<dbReference type="InterPro" id="IPR003593">
    <property type="entry name" value="AAA+_ATPase"/>
</dbReference>
<dbReference type="GO" id="GO:0005524">
    <property type="term" value="F:ATP binding"/>
    <property type="evidence" value="ECO:0007669"/>
    <property type="project" value="UniProtKB-KW"/>
</dbReference>
<dbReference type="PROSITE" id="PS50893">
    <property type="entry name" value="ABC_TRANSPORTER_2"/>
    <property type="match status" value="1"/>
</dbReference>
<dbReference type="Proteomes" id="UP000538147">
    <property type="component" value="Unassembled WGS sequence"/>
</dbReference>
<dbReference type="AlphaFoldDB" id="A0A841L795"/>
<dbReference type="PANTHER" id="PTHR42939:SF1">
    <property type="entry name" value="ABC TRANSPORTER ATP-BINDING PROTEIN ALBC-RELATED"/>
    <property type="match status" value="1"/>
</dbReference>
<evidence type="ECO:0000259" key="4">
    <source>
        <dbReference type="PROSITE" id="PS50893"/>
    </source>
</evidence>
<dbReference type="Gene3D" id="3.40.50.300">
    <property type="entry name" value="P-loop containing nucleotide triphosphate hydrolases"/>
    <property type="match status" value="1"/>
</dbReference>
<evidence type="ECO:0000256" key="2">
    <source>
        <dbReference type="ARBA" id="ARBA00022741"/>
    </source>
</evidence>
<sequence length="248" mass="25960">MVMQPDILPLTIHDLVITRGDRRVLDGLSLSLAPGEIYALLGGNGAGKSTTLFAILGFLARSSGTLSVAGTDPAEAPDAVRARVAYLPENVALYDHLSARENVDYFLKVAGTPRPRVDVEAAFESVGLAASAWDARAASFSKGMRQKTAIALALLRQAPLLLLDEPTSGLDPAAAADFHALLASLSARGVAVLMVTHDLLGAADTANRIGLIQAGRIAREWTASDTAPRFDLNALHDGFAGARAWAPA</sequence>
<feature type="domain" description="ABC transporter" evidence="4">
    <location>
        <begin position="10"/>
        <end position="239"/>
    </location>
</feature>
<keyword evidence="6" id="KW-1185">Reference proteome</keyword>
<accession>A0A841L795</accession>
<dbReference type="Pfam" id="PF00005">
    <property type="entry name" value="ABC_tran"/>
    <property type="match status" value="1"/>
</dbReference>
<organism evidence="5 6">
    <name type="scientific">Polymorphobacter multimanifer</name>
    <dbReference type="NCBI Taxonomy" id="1070431"/>
    <lineage>
        <taxon>Bacteria</taxon>
        <taxon>Pseudomonadati</taxon>
        <taxon>Pseudomonadota</taxon>
        <taxon>Alphaproteobacteria</taxon>
        <taxon>Sphingomonadales</taxon>
        <taxon>Sphingosinicellaceae</taxon>
        <taxon>Polymorphobacter</taxon>
    </lineage>
</organism>
<gene>
    <name evidence="5" type="ORF">FHS79_001617</name>
</gene>
<keyword evidence="2" id="KW-0547">Nucleotide-binding</keyword>
<proteinExistence type="predicted"/>
<comment type="caution">
    <text evidence="5">The sequence shown here is derived from an EMBL/GenBank/DDBJ whole genome shotgun (WGS) entry which is preliminary data.</text>
</comment>
<evidence type="ECO:0000313" key="5">
    <source>
        <dbReference type="EMBL" id="MBB6227451.1"/>
    </source>
</evidence>
<dbReference type="PANTHER" id="PTHR42939">
    <property type="entry name" value="ABC TRANSPORTER ATP-BINDING PROTEIN ALBC-RELATED"/>
    <property type="match status" value="1"/>
</dbReference>
<dbReference type="InterPro" id="IPR051782">
    <property type="entry name" value="ABC_Transporter_VariousFunc"/>
</dbReference>
<dbReference type="InterPro" id="IPR027417">
    <property type="entry name" value="P-loop_NTPase"/>
</dbReference>
<dbReference type="CDD" id="cd03230">
    <property type="entry name" value="ABC_DR_subfamily_A"/>
    <property type="match status" value="1"/>
</dbReference>
<dbReference type="EMBL" id="JACIIV010000010">
    <property type="protein sequence ID" value="MBB6227451.1"/>
    <property type="molecule type" value="Genomic_DNA"/>
</dbReference>
<reference evidence="5 6" key="1">
    <citation type="submission" date="2020-08" db="EMBL/GenBank/DDBJ databases">
        <title>Genomic Encyclopedia of Type Strains, Phase IV (KMG-IV): sequencing the most valuable type-strain genomes for metagenomic binning, comparative biology and taxonomic classification.</title>
        <authorList>
            <person name="Goeker M."/>
        </authorList>
    </citation>
    <scope>NUCLEOTIDE SEQUENCE [LARGE SCALE GENOMIC DNA]</scope>
    <source>
        <strain evidence="5 6">DSM 102189</strain>
    </source>
</reference>
<dbReference type="GO" id="GO:0016887">
    <property type="term" value="F:ATP hydrolysis activity"/>
    <property type="evidence" value="ECO:0007669"/>
    <property type="project" value="InterPro"/>
</dbReference>
<dbReference type="SUPFAM" id="SSF52540">
    <property type="entry name" value="P-loop containing nucleoside triphosphate hydrolases"/>
    <property type="match status" value="1"/>
</dbReference>